<dbReference type="InterPro" id="IPR041662">
    <property type="entry name" value="SusD-like_2"/>
</dbReference>
<evidence type="ECO:0008006" key="2">
    <source>
        <dbReference type="Google" id="ProtNLM"/>
    </source>
</evidence>
<reference evidence="1" key="2">
    <citation type="submission" date="2012-02" db="EMBL/GenBank/DDBJ databases">
        <authorList>
            <person name="Genoscope - CEA"/>
        </authorList>
    </citation>
    <scope>NUCLEOTIDE SEQUENCE</scope>
</reference>
<accession>H6RH44</accession>
<name>H6RH44_9BACT</name>
<dbReference type="SUPFAM" id="SSF48452">
    <property type="entry name" value="TPR-like"/>
    <property type="match status" value="1"/>
</dbReference>
<sequence>MKKIIISIFVISLLSVSCEFDEGYAEMNVNPRAAASIDPSYKMASVILKTSGSRYENWRSSFIHSSCLIQHQAATWWEGNFYQSNNQDWANALFNYAYPNQVKEVEDLKNQLIVDEDATGSRMGMTRIMRVFIYHRLTDFFGDIPYSEAGQGYITGNLTPVYDPQQDIYTDMLKELDEAIPQITANDFGAGDILYHGDISKWKKFGYSLMLRLAMRLTKADIAMAETYAKKAITGGTFTSNDDLAKVDHTAGPEGINKNGHGEVFSADGAVRLHETFVDYLKDHNDPRLPILAARRSDKSTDPADLFGMPSGLGAAAIETKYGVETDYYAEPNRAVVAGEDTPMVFQSYAEVEFLKAEAAIRGWHSGDAATHYANGVTAAMEMLGMLYPNATIASDDISAYLAANPYDAANGMEMIHTQFWVSSYLNEYEAFANWRRTGFPTLTPFGKEDPFPGNMSNGTIPRRLLYPNNEASVNPDNFAAVLARQGPNEITTRVWWDK</sequence>
<proteinExistence type="predicted"/>
<evidence type="ECO:0000313" key="1">
    <source>
        <dbReference type="EMBL" id="CCG00355.1"/>
    </source>
</evidence>
<dbReference type="Gene3D" id="1.25.40.390">
    <property type="match status" value="1"/>
</dbReference>
<reference evidence="1" key="1">
    <citation type="journal article" date="2012" name="Environ. Microbiol.">
        <title>Genomic content of uncultured Bacteroidetes from contrasting oceanic provinces in the North Atlantic Ocean.</title>
        <authorList>
            <person name="Gomez-Pereira P.R."/>
            <person name="Schuler M."/>
            <person name="Fuchs B.M."/>
            <person name="Bennke C."/>
            <person name="Teeling H."/>
            <person name="Waldmann J."/>
            <person name="Richter M."/>
            <person name="Barbe V."/>
            <person name="Bataille E."/>
            <person name="Glockner F.O."/>
            <person name="Amann R."/>
        </authorList>
    </citation>
    <scope>NUCLEOTIDE SEQUENCE</scope>
</reference>
<protein>
    <recommendedName>
        <fullName evidence="2">SusD/RagB family nutrient-binding outer membrane lipoprotein</fullName>
    </recommendedName>
</protein>
<dbReference type="InterPro" id="IPR011990">
    <property type="entry name" value="TPR-like_helical_dom_sf"/>
</dbReference>
<dbReference type="Pfam" id="PF12771">
    <property type="entry name" value="SusD-like_2"/>
    <property type="match status" value="1"/>
</dbReference>
<gene>
    <name evidence="1" type="ORF">VIS_S18CTB50024</name>
</gene>
<dbReference type="PROSITE" id="PS51257">
    <property type="entry name" value="PROKAR_LIPOPROTEIN"/>
    <property type="match status" value="1"/>
</dbReference>
<dbReference type="AlphaFoldDB" id="H6RH44"/>
<dbReference type="EMBL" id="FO117605">
    <property type="protein sequence ID" value="CCG00355.1"/>
    <property type="molecule type" value="Genomic_DNA"/>
</dbReference>
<organism evidence="1">
    <name type="scientific">uncultured Flavobacteriia bacterium</name>
    <dbReference type="NCBI Taxonomy" id="212695"/>
    <lineage>
        <taxon>Bacteria</taxon>
        <taxon>Pseudomonadati</taxon>
        <taxon>Bacteroidota</taxon>
        <taxon>Flavobacteriia</taxon>
        <taxon>environmental samples</taxon>
    </lineage>
</organism>